<sequence>MEHMVHGFGGFKFRVLFYRHGYAIHYAEHVVDPRDGREKLVMADPHNRFSVVIYDVIKGAVEEELTVPGKTIPNPHTAHLLLDNIPAIGGKAGDILCTDRESRWVLIDRDEKRVKWSLSLEDAEWPQDIVPVEEGFIISDYGSGGSGGFVRKVSFDGAIKWSLPIGNAAKISKIFGATASGIHSNSFGGDYIVTQNSDIGSVYEIDENGRVVWRCPKGYGEANSIWLYKPHSAFRLGLAEAGGNLTVVGLEAGGGVIAIDYNCRPRWGIASTYSHIPTLHYRPSTYGLFETTHVFPTLWGTIGAVDWRGYAGSAVIEVLEFPRKPLTWILALGIDPGNGMWLDPPLEILDRESVAMDIVNDGETQVRWGLYVTRQPALIELKHRVRWQLYSSGISDPGSVQSIELDNRRRMFTFARLRAEKVGSGRSSITIFVVWL</sequence>
<evidence type="ECO:0000313" key="1">
    <source>
        <dbReference type="EMBL" id="HEM67571.1"/>
    </source>
</evidence>
<gene>
    <name evidence="1" type="ORF">ENO26_08445</name>
</gene>
<proteinExistence type="predicted"/>
<dbReference type="SUPFAM" id="SSF50969">
    <property type="entry name" value="YVTN repeat-like/Quinoprotein amine dehydrogenase"/>
    <property type="match status" value="1"/>
</dbReference>
<comment type="caution">
    <text evidence="1">The sequence shown here is derived from an EMBL/GenBank/DDBJ whole genome shotgun (WGS) entry which is preliminary data.</text>
</comment>
<reference evidence="1" key="1">
    <citation type="journal article" date="2020" name="mSystems">
        <title>Genome- and Community-Level Interaction Insights into Carbon Utilization and Element Cycling Functions of Hydrothermarchaeota in Hydrothermal Sediment.</title>
        <authorList>
            <person name="Zhou Z."/>
            <person name="Liu Y."/>
            <person name="Xu W."/>
            <person name="Pan J."/>
            <person name="Luo Z.H."/>
            <person name="Li M."/>
        </authorList>
    </citation>
    <scope>NUCLEOTIDE SEQUENCE [LARGE SCALE GENOMIC DNA]</scope>
    <source>
        <strain evidence="1">SpSt-125</strain>
    </source>
</reference>
<dbReference type="AlphaFoldDB" id="A0A7J2U4B3"/>
<name>A0A7J2U4B3_9CREN</name>
<organism evidence="1">
    <name type="scientific">Ignisphaera aggregans</name>
    <dbReference type="NCBI Taxonomy" id="334771"/>
    <lineage>
        <taxon>Archaea</taxon>
        <taxon>Thermoproteota</taxon>
        <taxon>Thermoprotei</taxon>
        <taxon>Desulfurococcales</taxon>
        <taxon>Desulfurococcaceae</taxon>
        <taxon>Ignisphaera</taxon>
    </lineage>
</organism>
<protein>
    <submittedName>
        <fullName evidence="1">Uncharacterized protein</fullName>
    </submittedName>
</protein>
<accession>A0A7J2U4B3</accession>
<dbReference type="InterPro" id="IPR011044">
    <property type="entry name" value="Quino_amine_DH_bsu"/>
</dbReference>
<dbReference type="EMBL" id="DSEU01000059">
    <property type="protein sequence ID" value="HEM67571.1"/>
    <property type="molecule type" value="Genomic_DNA"/>
</dbReference>